<evidence type="ECO:0008006" key="4">
    <source>
        <dbReference type="Google" id="ProtNLM"/>
    </source>
</evidence>
<dbReference type="RefSeq" id="WP_163463624.1">
    <property type="nucleotide sequence ID" value="NZ_JAAAMG010000009.1"/>
</dbReference>
<dbReference type="PANTHER" id="PTHR11102:SF160">
    <property type="entry name" value="ERAD-ASSOCIATED E3 UBIQUITIN-PROTEIN LIGASE COMPONENT HRD3"/>
    <property type="match status" value="1"/>
</dbReference>
<comment type="caution">
    <text evidence="2">The sequence shown here is derived from an EMBL/GenBank/DDBJ whole genome shotgun (WGS) entry which is preliminary data.</text>
</comment>
<evidence type="ECO:0000313" key="2">
    <source>
        <dbReference type="EMBL" id="NDW05379.1"/>
    </source>
</evidence>
<keyword evidence="3" id="KW-1185">Reference proteome</keyword>
<dbReference type="AlphaFoldDB" id="A0A6N9T6I9"/>
<dbReference type="InterPro" id="IPR011990">
    <property type="entry name" value="TPR-like_helical_dom_sf"/>
</dbReference>
<feature type="compositionally biased region" description="Low complexity" evidence="1">
    <location>
        <begin position="77"/>
        <end position="91"/>
    </location>
</feature>
<reference evidence="2 3" key="1">
    <citation type="submission" date="2020-01" db="EMBL/GenBank/DDBJ databases">
        <title>Jiella pacifica sp. nov.</title>
        <authorList>
            <person name="Xue Z."/>
            <person name="Zhu S."/>
            <person name="Chen J."/>
            <person name="Yang J."/>
        </authorList>
    </citation>
    <scope>NUCLEOTIDE SEQUENCE [LARGE SCALE GENOMIC DNA]</scope>
    <source>
        <strain evidence="2 3">40Bstr34</strain>
    </source>
</reference>
<sequence length="370" mass="38649">MTSRVCRNHRPSRRFAGLAVAGVVAALFGGGGAGLPAAIAADASVATPSERPQRDKPPADAPRTAQAVETPATAKDPAGAAETPASEAAKPAPGPTKTDLAYGAFQRGYYLTAVELAEPLANLGDPAAQTLLGEIYSRGLGVARNLQEAARWYKAAATAGNSEAQFRYAMMLIEGSAVKQDEAQARDLMKAAAEAGLPLAEYNFGQMLIETSPAGGFSEAARYFQRAASAGVPEAQYAMSQLYANGRGVTADPAKARAFLHAAALNGFTIAQIEYGIWLINGKGGEAKPEEGFRFLKHAADLGNPIAINRVAHLYKDGIGTEPDVAAAAKWAVLAKRMKNSDPGLDDFFRGLDADAQKAALEAANRFRSG</sequence>
<dbReference type="Proteomes" id="UP000469011">
    <property type="component" value="Unassembled WGS sequence"/>
</dbReference>
<evidence type="ECO:0000313" key="3">
    <source>
        <dbReference type="Proteomes" id="UP000469011"/>
    </source>
</evidence>
<dbReference type="Gene3D" id="1.25.40.10">
    <property type="entry name" value="Tetratricopeptide repeat domain"/>
    <property type="match status" value="2"/>
</dbReference>
<dbReference type="InterPro" id="IPR050767">
    <property type="entry name" value="Sel1_AlgK"/>
</dbReference>
<organism evidence="2 3">
    <name type="scientific">Jiella pacifica</name>
    <dbReference type="NCBI Taxonomy" id="2696469"/>
    <lineage>
        <taxon>Bacteria</taxon>
        <taxon>Pseudomonadati</taxon>
        <taxon>Pseudomonadota</taxon>
        <taxon>Alphaproteobacteria</taxon>
        <taxon>Hyphomicrobiales</taxon>
        <taxon>Aurantimonadaceae</taxon>
        <taxon>Jiella</taxon>
    </lineage>
</organism>
<evidence type="ECO:0000256" key="1">
    <source>
        <dbReference type="SAM" id="MobiDB-lite"/>
    </source>
</evidence>
<proteinExistence type="predicted"/>
<accession>A0A6N9T6I9</accession>
<dbReference type="InterPro" id="IPR006597">
    <property type="entry name" value="Sel1-like"/>
</dbReference>
<dbReference type="PANTHER" id="PTHR11102">
    <property type="entry name" value="SEL-1-LIKE PROTEIN"/>
    <property type="match status" value="1"/>
</dbReference>
<protein>
    <recommendedName>
        <fullName evidence="4">TPR repeat</fullName>
    </recommendedName>
</protein>
<dbReference type="SUPFAM" id="SSF81901">
    <property type="entry name" value="HCP-like"/>
    <property type="match status" value="1"/>
</dbReference>
<name>A0A6N9T6I9_9HYPH</name>
<dbReference type="SMART" id="SM00671">
    <property type="entry name" value="SEL1"/>
    <property type="match status" value="6"/>
</dbReference>
<dbReference type="Pfam" id="PF08238">
    <property type="entry name" value="Sel1"/>
    <property type="match status" value="6"/>
</dbReference>
<feature type="region of interest" description="Disordered" evidence="1">
    <location>
        <begin position="44"/>
        <end position="96"/>
    </location>
</feature>
<dbReference type="EMBL" id="JAAAMG010000009">
    <property type="protein sequence ID" value="NDW05379.1"/>
    <property type="molecule type" value="Genomic_DNA"/>
</dbReference>
<gene>
    <name evidence="2" type="ORF">GTK09_13175</name>
</gene>